<feature type="transmembrane region" description="Helical" evidence="1">
    <location>
        <begin position="439"/>
        <end position="457"/>
    </location>
</feature>
<gene>
    <name evidence="2" type="ORF">J3U87_33230</name>
</gene>
<accession>A0A8A4TLM9</accession>
<keyword evidence="1" id="KW-0812">Transmembrane</keyword>
<organism evidence="2 3">
    <name type="scientific">Sulfidibacter corallicola</name>
    <dbReference type="NCBI Taxonomy" id="2818388"/>
    <lineage>
        <taxon>Bacteria</taxon>
        <taxon>Pseudomonadati</taxon>
        <taxon>Acidobacteriota</taxon>
        <taxon>Holophagae</taxon>
        <taxon>Acanthopleuribacterales</taxon>
        <taxon>Acanthopleuribacteraceae</taxon>
        <taxon>Sulfidibacter</taxon>
    </lineage>
</organism>
<name>A0A8A4TLM9_SULCO</name>
<reference evidence="2" key="1">
    <citation type="submission" date="2021-03" db="EMBL/GenBank/DDBJ databases">
        <title>Acanthopleuribacteraceae sp. M133.</title>
        <authorList>
            <person name="Wang G."/>
        </authorList>
    </citation>
    <scope>NUCLEOTIDE SEQUENCE</scope>
    <source>
        <strain evidence="2">M133</strain>
    </source>
</reference>
<evidence type="ECO:0000313" key="2">
    <source>
        <dbReference type="EMBL" id="QTD50473.1"/>
    </source>
</evidence>
<evidence type="ECO:0000313" key="3">
    <source>
        <dbReference type="Proteomes" id="UP000663929"/>
    </source>
</evidence>
<feature type="transmembrane region" description="Helical" evidence="1">
    <location>
        <begin position="246"/>
        <end position="269"/>
    </location>
</feature>
<feature type="transmembrane region" description="Helical" evidence="1">
    <location>
        <begin position="410"/>
        <end position="427"/>
    </location>
</feature>
<protein>
    <submittedName>
        <fullName evidence="2">DUF2142 domain-containing protein</fullName>
    </submittedName>
</protein>
<feature type="transmembrane region" description="Helical" evidence="1">
    <location>
        <begin position="183"/>
        <end position="201"/>
    </location>
</feature>
<keyword evidence="1" id="KW-0472">Membrane</keyword>
<keyword evidence="1" id="KW-1133">Transmembrane helix</keyword>
<dbReference type="RefSeq" id="WP_237380197.1">
    <property type="nucleotide sequence ID" value="NZ_CP071793.1"/>
</dbReference>
<feature type="transmembrane region" description="Helical" evidence="1">
    <location>
        <begin position="374"/>
        <end position="398"/>
    </location>
</feature>
<dbReference type="EMBL" id="CP071793">
    <property type="protein sequence ID" value="QTD50473.1"/>
    <property type="molecule type" value="Genomic_DNA"/>
</dbReference>
<evidence type="ECO:0000256" key="1">
    <source>
        <dbReference type="SAM" id="Phobius"/>
    </source>
</evidence>
<dbReference type="Pfam" id="PF09913">
    <property type="entry name" value="DUF2142"/>
    <property type="match status" value="1"/>
</dbReference>
<proteinExistence type="predicted"/>
<dbReference type="InterPro" id="IPR018674">
    <property type="entry name" value="DUF2142_membrane"/>
</dbReference>
<dbReference type="AlphaFoldDB" id="A0A8A4TLM9"/>
<sequence length="463" mass="51764">MMASPQHVFLFCASLVGLALIVVTPPSQVPDEPNHFQRAYQVSTGQLLPETVDRRVGGVLPHSILMTPARFLIGRDEKVTAALFRAEWARALEPERSQFVDFPGSALYSPVPYLPHAAGIALGRMVGFGPLALFYTARLFNFLTWLTLVYLAIRLAPTAKWLMCLLGLVPMHLFVVASNSADAVTNGLAFLSVAWFMRLAWADRPLRHWRDLGMGLLLVILLSLCKGAFGPIAGLVLLIPPQRLGLAWWARVLLALGFLVTSVAAFWLWSEQVRPMHLGYEQYNPKYRAHLPLNRGVDTERQMVGVIKNPVGYLKIVAVSLYNDRHPLSRQFYGNLGWLELQIPPTYLYAYVALLVWVAAVEPNRVVPTRQGRCLLAGAGLAVIVAIAFLMYCAWVPLGGTAISGWQGRYFMPAALLLWCAAPARIADPRDRWHRRLAILVVLMVCLNWIEGFRLLVERYYLG</sequence>
<feature type="transmembrane region" description="Helical" evidence="1">
    <location>
        <begin position="132"/>
        <end position="153"/>
    </location>
</feature>
<dbReference type="Proteomes" id="UP000663929">
    <property type="component" value="Chromosome"/>
</dbReference>
<keyword evidence="3" id="KW-1185">Reference proteome</keyword>
<dbReference type="KEGG" id="scor:J3U87_33230"/>
<feature type="transmembrane region" description="Helical" evidence="1">
    <location>
        <begin position="213"/>
        <end position="240"/>
    </location>
</feature>